<dbReference type="InterPro" id="IPR008271">
    <property type="entry name" value="Ser/Thr_kinase_AS"/>
</dbReference>
<dbReference type="GO" id="GO:0000045">
    <property type="term" value="P:autophagosome assembly"/>
    <property type="evidence" value="ECO:0007669"/>
    <property type="project" value="TreeGrafter"/>
</dbReference>
<dbReference type="OrthoDB" id="40902at2759"/>
<dbReference type="InterPro" id="IPR002048">
    <property type="entry name" value="EF_hand_dom"/>
</dbReference>
<reference evidence="10" key="1">
    <citation type="submission" date="2021-01" db="EMBL/GenBank/DDBJ databases">
        <authorList>
            <consortium name="Genoscope - CEA"/>
            <person name="William W."/>
        </authorList>
    </citation>
    <scope>NUCLEOTIDE SEQUENCE</scope>
</reference>
<dbReference type="GO" id="GO:0005509">
    <property type="term" value="F:calcium ion binding"/>
    <property type="evidence" value="ECO:0007669"/>
    <property type="project" value="InterPro"/>
</dbReference>
<evidence type="ECO:0000259" key="8">
    <source>
        <dbReference type="PROSITE" id="PS50011"/>
    </source>
</evidence>
<feature type="domain" description="Protein kinase" evidence="8">
    <location>
        <begin position="16"/>
        <end position="267"/>
    </location>
</feature>
<dbReference type="PROSITE" id="PS50222">
    <property type="entry name" value="EF_HAND_2"/>
    <property type="match status" value="1"/>
</dbReference>
<dbReference type="InterPro" id="IPR045269">
    <property type="entry name" value="Atg1-like"/>
</dbReference>
<keyword evidence="11" id="KW-1185">Reference proteome</keyword>
<dbReference type="GO" id="GO:0000407">
    <property type="term" value="C:phagophore assembly site"/>
    <property type="evidence" value="ECO:0007669"/>
    <property type="project" value="TreeGrafter"/>
</dbReference>
<evidence type="ECO:0000256" key="6">
    <source>
        <dbReference type="PROSITE-ProRule" id="PRU10141"/>
    </source>
</evidence>
<organism evidence="10 11">
    <name type="scientific">Paramecium pentaurelia</name>
    <dbReference type="NCBI Taxonomy" id="43138"/>
    <lineage>
        <taxon>Eukaryota</taxon>
        <taxon>Sar</taxon>
        <taxon>Alveolata</taxon>
        <taxon>Ciliophora</taxon>
        <taxon>Intramacronucleata</taxon>
        <taxon>Oligohymenophorea</taxon>
        <taxon>Peniculida</taxon>
        <taxon>Parameciidae</taxon>
        <taxon>Paramecium</taxon>
    </lineage>
</organism>
<evidence type="ECO:0008006" key="12">
    <source>
        <dbReference type="Google" id="ProtNLM"/>
    </source>
</evidence>
<proteinExistence type="inferred from homology"/>
<dbReference type="GO" id="GO:0005524">
    <property type="term" value="F:ATP binding"/>
    <property type="evidence" value="ECO:0007669"/>
    <property type="project" value="UniProtKB-UniRule"/>
</dbReference>
<evidence type="ECO:0000256" key="1">
    <source>
        <dbReference type="ARBA" id="ARBA00022679"/>
    </source>
</evidence>
<dbReference type="PANTHER" id="PTHR24348">
    <property type="entry name" value="SERINE/THREONINE-PROTEIN KINASE UNC-51-RELATED"/>
    <property type="match status" value="1"/>
</dbReference>
<dbReference type="PROSITE" id="PS00108">
    <property type="entry name" value="PROTEIN_KINASE_ST"/>
    <property type="match status" value="1"/>
</dbReference>
<keyword evidence="3" id="KW-0418">Kinase</keyword>
<feature type="binding site" evidence="6">
    <location>
        <position position="45"/>
    </location>
    <ligand>
        <name>ATP</name>
        <dbReference type="ChEBI" id="CHEBI:30616"/>
    </ligand>
</feature>
<evidence type="ECO:0000256" key="2">
    <source>
        <dbReference type="ARBA" id="ARBA00022741"/>
    </source>
</evidence>
<keyword evidence="1" id="KW-0808">Transferase</keyword>
<dbReference type="GO" id="GO:0010506">
    <property type="term" value="P:regulation of autophagy"/>
    <property type="evidence" value="ECO:0007669"/>
    <property type="project" value="InterPro"/>
</dbReference>
<dbReference type="PANTHER" id="PTHR24348:SF22">
    <property type="entry name" value="NON-SPECIFIC SERINE_THREONINE PROTEIN KINASE"/>
    <property type="match status" value="1"/>
</dbReference>
<dbReference type="SMART" id="SM00220">
    <property type="entry name" value="S_TKc"/>
    <property type="match status" value="1"/>
</dbReference>
<evidence type="ECO:0000313" key="10">
    <source>
        <dbReference type="EMBL" id="CAD8204215.1"/>
    </source>
</evidence>
<dbReference type="Proteomes" id="UP000689195">
    <property type="component" value="Unassembled WGS sequence"/>
</dbReference>
<evidence type="ECO:0000256" key="4">
    <source>
        <dbReference type="ARBA" id="ARBA00022840"/>
    </source>
</evidence>
<comment type="caution">
    <text evidence="10">The sequence shown here is derived from an EMBL/GenBank/DDBJ whole genome shotgun (WGS) entry which is preliminary data.</text>
</comment>
<dbReference type="Pfam" id="PF00069">
    <property type="entry name" value="Pkinase"/>
    <property type="match status" value="1"/>
</dbReference>
<feature type="domain" description="EF-hand" evidence="9">
    <location>
        <begin position="332"/>
        <end position="367"/>
    </location>
</feature>
<keyword evidence="4 6" id="KW-0067">ATP-binding</keyword>
<gene>
    <name evidence="10" type="ORF">PPENT_87.1.T1360095</name>
</gene>
<name>A0A8S1XT26_9CILI</name>
<dbReference type="EMBL" id="CAJJDO010000136">
    <property type="protein sequence ID" value="CAD8204215.1"/>
    <property type="molecule type" value="Genomic_DNA"/>
</dbReference>
<dbReference type="AlphaFoldDB" id="A0A8S1XT26"/>
<evidence type="ECO:0000259" key="9">
    <source>
        <dbReference type="PROSITE" id="PS50222"/>
    </source>
</evidence>
<evidence type="ECO:0000256" key="5">
    <source>
        <dbReference type="ARBA" id="ARBA00024334"/>
    </source>
</evidence>
<evidence type="ECO:0000256" key="7">
    <source>
        <dbReference type="RuleBase" id="RU000304"/>
    </source>
</evidence>
<comment type="similarity">
    <text evidence="5">Belongs to the protein kinase superfamily. Ser/Thr protein kinase family. CDPK subfamily.</text>
</comment>
<dbReference type="InterPro" id="IPR000719">
    <property type="entry name" value="Prot_kinase_dom"/>
</dbReference>
<keyword evidence="7" id="KW-0723">Serine/threonine-protein kinase</keyword>
<dbReference type="GO" id="GO:0005776">
    <property type="term" value="C:autophagosome"/>
    <property type="evidence" value="ECO:0007669"/>
    <property type="project" value="TreeGrafter"/>
</dbReference>
<dbReference type="GO" id="GO:0005829">
    <property type="term" value="C:cytosol"/>
    <property type="evidence" value="ECO:0007669"/>
    <property type="project" value="TreeGrafter"/>
</dbReference>
<dbReference type="PROSITE" id="PS50011">
    <property type="entry name" value="PROTEIN_KINASE_DOM"/>
    <property type="match status" value="1"/>
</dbReference>
<sequence length="457" mass="53791">MIQNTGLEKKVEKYQYNTSNVLGDGSYGTVYKGINTITQQIVAIKVIPKTKVYDPEALSFELRLLTKLKGENIVRLHETLATQNNYYQIIDLCDGDLKQLLEKQQTLQQDEAIKMMLDLLRGFLELIQNGIIHRDVKPANILISKGKYKLADFGFARLVDNYAQQQFVTVLGTPLYMSPQLLQNLQYSTKCDIWSLGFIFYEVLYGRTPWTANSIPELVKNIQEKPLLFPDKIKQVNDNVKDVIRRCLIINEDERIGWYDLYKHPLFSNNFKDIVNLDDICNNKEKFIAQILRNEIVRQDISIEQLVQKLNWGPQLTIKDIESLFLKIDNKLQRIQLEHIFNKIEKANNQYLTLQEFQQWLDKFQIPFQSYKQNAMECFIVIKQIMKQFNQTLAQYYDKFNQAKDGKLKYEEFKLFILRCNNQIFDTQIKSAFELLDKQKQGYVTQQDLQLELDKIN</sequence>
<dbReference type="FunFam" id="1.10.510.10:FF:000771">
    <property type="entry name" value="Uncharacterized protein"/>
    <property type="match status" value="1"/>
</dbReference>
<protein>
    <recommendedName>
        <fullName evidence="12">Protein kinase domain protein</fullName>
    </recommendedName>
</protein>
<accession>A0A8S1XT26</accession>
<dbReference type="PROSITE" id="PS00107">
    <property type="entry name" value="PROTEIN_KINASE_ATP"/>
    <property type="match status" value="1"/>
</dbReference>
<dbReference type="GO" id="GO:0004674">
    <property type="term" value="F:protein serine/threonine kinase activity"/>
    <property type="evidence" value="ECO:0007669"/>
    <property type="project" value="UniProtKB-KW"/>
</dbReference>
<dbReference type="GO" id="GO:0016020">
    <property type="term" value="C:membrane"/>
    <property type="evidence" value="ECO:0007669"/>
    <property type="project" value="TreeGrafter"/>
</dbReference>
<dbReference type="InterPro" id="IPR017441">
    <property type="entry name" value="Protein_kinase_ATP_BS"/>
</dbReference>
<evidence type="ECO:0000256" key="3">
    <source>
        <dbReference type="ARBA" id="ARBA00022777"/>
    </source>
</evidence>
<evidence type="ECO:0000313" key="11">
    <source>
        <dbReference type="Proteomes" id="UP000689195"/>
    </source>
</evidence>
<keyword evidence="2 6" id="KW-0547">Nucleotide-binding</keyword>